<organism evidence="2 3">
    <name type="scientific">Reichenbachiella faecimaris</name>
    <dbReference type="NCBI Taxonomy" id="692418"/>
    <lineage>
        <taxon>Bacteria</taxon>
        <taxon>Pseudomonadati</taxon>
        <taxon>Bacteroidota</taxon>
        <taxon>Cytophagia</taxon>
        <taxon>Cytophagales</taxon>
        <taxon>Reichenbachiellaceae</taxon>
        <taxon>Reichenbachiella</taxon>
    </lineage>
</organism>
<proteinExistence type="predicted"/>
<accession>A0A1W2GN55</accession>
<dbReference type="Pfam" id="PF02585">
    <property type="entry name" value="PIG-L"/>
    <property type="match status" value="1"/>
</dbReference>
<dbReference type="Gene3D" id="3.40.50.10320">
    <property type="entry name" value="LmbE-like"/>
    <property type="match status" value="1"/>
</dbReference>
<protein>
    <submittedName>
        <fullName evidence="2">N-acetylglucosaminyl deacetylase, LmbE family</fullName>
    </submittedName>
</protein>
<dbReference type="InterPro" id="IPR003737">
    <property type="entry name" value="GlcNAc_PI_deacetylase-related"/>
</dbReference>
<evidence type="ECO:0000256" key="1">
    <source>
        <dbReference type="SAM" id="SignalP"/>
    </source>
</evidence>
<dbReference type="InterPro" id="IPR024078">
    <property type="entry name" value="LmbE-like_dom_sf"/>
</dbReference>
<dbReference type="SUPFAM" id="SSF52317">
    <property type="entry name" value="Class I glutamine amidotransferase-like"/>
    <property type="match status" value="1"/>
</dbReference>
<sequence length="826" mass="92588">MRPNRLFLFLLSLTILYSAQAQQPKKPNAAEIQLMLQKLNVLGSVLYVAAHPDDENTRVIAYMANEKKFNTAYLSATRGDGGQNLVGSEIRELLGLIRTQELLAARRTDGGRQYFSRANDFGYSKSAEETFEIWKKEQVLADFVRVYRKHKPDLIITRFPGTGLGGHGHHTASAILAKEAFEIAADKKKYPESASQYGVWQPKRILFNTHPFFYQRAGIDMDTAALMTLDLGAYNQLLGKSYPEIASLSRSMHKSQGFGSTGSRGTQIEYFDHTAGEKAADMFSGIDTSWNRVKGGDKVGYHVDNAILHFDPTQPSIIVPDLIAAYNALEKVRDQYWKNLKQQEIKDLIKACTGLYMEVKADQFAYTPGDSVVLSVEAINRSNVEMRLATIKLGDYQSFTIRQQLYNNRPFNMDMNDKLNANMSYSDPYWLKEEGTLGMYKVADQNLISTPENAPALSWVAAVEINGTFLEYELPVIYKENTPVDGETYRPIEITPPVFLNISEKVYVFGNGGSKKIDVQVLAGKSDLKGDLSLQIPSGWKVEPASHAFDLSDKGAESTYTFELFPPATAHSGEIGAMAKIDGKTYNNSLVRIEYDHIPIQALFPVSKAKVVKVELEKRGTNVGYIVGSGDEIPASLEQVGYKVTALTNGDITADKMKKYDAVILGIRAYNTNDRLKFYQEELMDYVKNGGTMIVQYNTAHALVTQDLGPYPLKLSRDRVTVEEAEVRILKPDHQVLNFPNKITSADFEGWVQERGLYFPNEWDEQYEAILSSNDPEEDPRDGGLLVTKYGEGYYIYSGYSWFRELPAGVPGAYRIFTNMISIGKE</sequence>
<evidence type="ECO:0000313" key="2">
    <source>
        <dbReference type="EMBL" id="SMD37872.1"/>
    </source>
</evidence>
<keyword evidence="3" id="KW-1185">Reference proteome</keyword>
<reference evidence="2 3" key="1">
    <citation type="submission" date="2017-04" db="EMBL/GenBank/DDBJ databases">
        <authorList>
            <person name="Afonso C.L."/>
            <person name="Miller P.J."/>
            <person name="Scott M.A."/>
            <person name="Spackman E."/>
            <person name="Goraichik I."/>
            <person name="Dimitrov K.M."/>
            <person name="Suarez D.L."/>
            <person name="Swayne D.E."/>
        </authorList>
    </citation>
    <scope>NUCLEOTIDE SEQUENCE [LARGE SCALE GENOMIC DNA]</scope>
    <source>
        <strain evidence="2 3">DSM 26133</strain>
    </source>
</reference>
<evidence type="ECO:0000313" key="3">
    <source>
        <dbReference type="Proteomes" id="UP000192472"/>
    </source>
</evidence>
<dbReference type="STRING" id="692418.SAMN04488029_3512"/>
<dbReference type="OrthoDB" id="9759749at2"/>
<feature type="signal peptide" evidence="1">
    <location>
        <begin position="1"/>
        <end position="21"/>
    </location>
</feature>
<name>A0A1W2GN55_REIFA</name>
<dbReference type="AlphaFoldDB" id="A0A1W2GN55"/>
<dbReference type="SUPFAM" id="SSF102588">
    <property type="entry name" value="LmbE-like"/>
    <property type="match status" value="1"/>
</dbReference>
<keyword evidence="1" id="KW-0732">Signal</keyword>
<dbReference type="InterPro" id="IPR029062">
    <property type="entry name" value="Class_I_gatase-like"/>
</dbReference>
<gene>
    <name evidence="2" type="ORF">SAMN04488029_3512</name>
</gene>
<dbReference type="EMBL" id="FWYF01000004">
    <property type="protein sequence ID" value="SMD37872.1"/>
    <property type="molecule type" value="Genomic_DNA"/>
</dbReference>
<dbReference type="Proteomes" id="UP000192472">
    <property type="component" value="Unassembled WGS sequence"/>
</dbReference>
<dbReference type="RefSeq" id="WP_084374413.1">
    <property type="nucleotide sequence ID" value="NZ_FWYF01000004.1"/>
</dbReference>
<feature type="chain" id="PRO_5012258442" evidence="1">
    <location>
        <begin position="22"/>
        <end position="826"/>
    </location>
</feature>